<evidence type="ECO:0000256" key="4">
    <source>
        <dbReference type="PIRSR" id="PIRSR006336-1"/>
    </source>
</evidence>
<dbReference type="AlphaFoldDB" id="A0A239DUK4"/>
<dbReference type="PROSITE" id="PS01182">
    <property type="entry name" value="GLYCOSYL_HYDROL_F35"/>
    <property type="match status" value="1"/>
</dbReference>
<dbReference type="PRINTS" id="PR00742">
    <property type="entry name" value="GLHYDRLASE35"/>
</dbReference>
<dbReference type="OrthoDB" id="9813184at2"/>
<dbReference type="Pfam" id="PF01301">
    <property type="entry name" value="Glyco_hydro_35"/>
    <property type="match status" value="1"/>
</dbReference>
<dbReference type="PIRSF" id="PIRSF006336">
    <property type="entry name" value="B-gal"/>
    <property type="match status" value="1"/>
</dbReference>
<keyword evidence="12" id="KW-1185">Reference proteome</keyword>
<evidence type="ECO:0000313" key="11">
    <source>
        <dbReference type="EMBL" id="SNS36160.1"/>
    </source>
</evidence>
<evidence type="ECO:0000256" key="5">
    <source>
        <dbReference type="RuleBase" id="RU000675"/>
    </source>
</evidence>
<evidence type="ECO:0000259" key="9">
    <source>
        <dbReference type="Pfam" id="PF21317"/>
    </source>
</evidence>
<dbReference type="SUPFAM" id="SSF51445">
    <property type="entry name" value="(Trans)glycosidases"/>
    <property type="match status" value="1"/>
</dbReference>
<keyword evidence="2 5" id="KW-0378">Hydrolase</keyword>
<dbReference type="InterPro" id="IPR048912">
    <property type="entry name" value="BetaGal1-like_ABD1"/>
</dbReference>
<evidence type="ECO:0000256" key="3">
    <source>
        <dbReference type="ARBA" id="ARBA00023295"/>
    </source>
</evidence>
<dbReference type="SUPFAM" id="SSF49785">
    <property type="entry name" value="Galactose-binding domain-like"/>
    <property type="match status" value="1"/>
</dbReference>
<keyword evidence="7" id="KW-0732">Signal</keyword>
<name>A0A239DUK4_9BACT</name>
<dbReference type="Gene3D" id="3.20.20.80">
    <property type="entry name" value="Glycosidases"/>
    <property type="match status" value="1"/>
</dbReference>
<evidence type="ECO:0000256" key="6">
    <source>
        <dbReference type="RuleBase" id="RU003679"/>
    </source>
</evidence>
<dbReference type="PANTHER" id="PTHR23421">
    <property type="entry name" value="BETA-GALACTOSIDASE RELATED"/>
    <property type="match status" value="1"/>
</dbReference>
<dbReference type="InterPro" id="IPR031330">
    <property type="entry name" value="Gly_Hdrlase_35_cat"/>
</dbReference>
<comment type="catalytic activity">
    <reaction evidence="5">
        <text>Hydrolysis of terminal non-reducing beta-D-galactose residues in beta-D-galactosides.</text>
        <dbReference type="EC" id="3.2.1.23"/>
    </reaction>
</comment>
<organism evidence="11 12">
    <name type="scientific">Granulicella rosea</name>
    <dbReference type="NCBI Taxonomy" id="474952"/>
    <lineage>
        <taxon>Bacteria</taxon>
        <taxon>Pseudomonadati</taxon>
        <taxon>Acidobacteriota</taxon>
        <taxon>Terriglobia</taxon>
        <taxon>Terriglobales</taxon>
        <taxon>Acidobacteriaceae</taxon>
        <taxon>Granulicella</taxon>
    </lineage>
</organism>
<comment type="similarity">
    <text evidence="1 6">Belongs to the glycosyl hydrolase 35 family.</text>
</comment>
<feature type="active site" description="Proton donor" evidence="4">
    <location>
        <position position="191"/>
    </location>
</feature>
<dbReference type="FunFam" id="2.60.120.260:FF:000049">
    <property type="entry name" value="Beta-galactosidase"/>
    <property type="match status" value="1"/>
</dbReference>
<feature type="active site" description="Nucleophile" evidence="4">
    <location>
        <position position="267"/>
    </location>
</feature>
<dbReference type="InterPro" id="IPR026283">
    <property type="entry name" value="B-gal_1-like"/>
</dbReference>
<dbReference type="GO" id="GO:0004565">
    <property type="term" value="F:beta-galactosidase activity"/>
    <property type="evidence" value="ECO:0007669"/>
    <property type="project" value="UniProtKB-EC"/>
</dbReference>
<dbReference type="InterPro" id="IPR019801">
    <property type="entry name" value="Glyco_hydro_35_CS"/>
</dbReference>
<feature type="domain" description="Beta-galactosidase 1-like first all-beta" evidence="9">
    <location>
        <begin position="409"/>
        <end position="516"/>
    </location>
</feature>
<reference evidence="11 12" key="1">
    <citation type="submission" date="2017-06" db="EMBL/GenBank/DDBJ databases">
        <authorList>
            <person name="Kim H.J."/>
            <person name="Triplett B.A."/>
        </authorList>
    </citation>
    <scope>NUCLEOTIDE SEQUENCE [LARGE SCALE GENOMIC DNA]</scope>
    <source>
        <strain evidence="11 12">DSM 18704</strain>
    </source>
</reference>
<keyword evidence="3 5" id="KW-0326">Glycosidase</keyword>
<feature type="domain" description="Glycoside hydrolase 35 catalytic" evidence="8">
    <location>
        <begin position="42"/>
        <end position="358"/>
    </location>
</feature>
<evidence type="ECO:0000256" key="7">
    <source>
        <dbReference type="SAM" id="SignalP"/>
    </source>
</evidence>
<dbReference type="InterPro" id="IPR048913">
    <property type="entry name" value="BetaGal_gal-bd"/>
</dbReference>
<feature type="chain" id="PRO_5013394296" description="Beta-galactosidase" evidence="7">
    <location>
        <begin position="29"/>
        <end position="628"/>
    </location>
</feature>
<dbReference type="Pfam" id="PF21467">
    <property type="entry name" value="BetaGal_gal-bd"/>
    <property type="match status" value="1"/>
</dbReference>
<dbReference type="EC" id="3.2.1.23" evidence="5"/>
<proteinExistence type="inferred from homology"/>
<dbReference type="GO" id="GO:0005975">
    <property type="term" value="P:carbohydrate metabolic process"/>
    <property type="evidence" value="ECO:0007669"/>
    <property type="project" value="InterPro"/>
</dbReference>
<sequence>MLRMSRNGFRRCALAFALLTLCSASLLYGQTKPGLVVEGDHFTLDGKPFKVMSGELHYARIPREYWHARLKMARAMGLNTIATYVFWNLHEPSPGVYDFSGQNDLAAFIRAAQEEGLYVILRAGPYVCAEWELGGLPSWLLADPASAAALRSDDPAFMAPVERWMKRLAQEVAPLQVGNGGPILITQVENEYGGFGSDHVYMRHMRDILVRAGFTASMLDTVDGFNDLAKGEIPGVFAGVNFGLGSSKKGMDAAAAFRPGAPIFVTEYWPGWFDSWGHPHQTRSTSVQLDDLAYMLKHGAGVNLYMFHGGTSFGFMSGADSSHGNYLPDTTSYDYGAPLDESGRPTPKFYAMRKIFAEYASCGDKRGEACLPPVPASGPVVAIPALALKESASLWENLPAPVESEHTKTMEEIGQSYGYLLYRTSLPSATHGTLALEELHDYAQVYVDGKLAGTLDRREKRNTLALTTTGPARLDIVVENTARINYSKAIRTERKGITQRATLDGRELTGWKLYRLPMTALPERYVTSKASGPAFFRASFTLAAVGDTFLDTRALGKGAVWVNGHALGRFWNVGPQQTLYLPAPWLRTGANEIVVFDLMPGEKPAVAGLQKPILDAPVADQSGNRVQQ</sequence>
<dbReference type="InterPro" id="IPR008979">
    <property type="entry name" value="Galactose-bd-like_sf"/>
</dbReference>
<feature type="domain" description="Beta-galactosidase galactose-binding" evidence="10">
    <location>
        <begin position="533"/>
        <end position="591"/>
    </location>
</feature>
<evidence type="ECO:0000256" key="2">
    <source>
        <dbReference type="ARBA" id="ARBA00022801"/>
    </source>
</evidence>
<dbReference type="Proteomes" id="UP000198356">
    <property type="component" value="Unassembled WGS sequence"/>
</dbReference>
<evidence type="ECO:0000256" key="1">
    <source>
        <dbReference type="ARBA" id="ARBA00009809"/>
    </source>
</evidence>
<protein>
    <recommendedName>
        <fullName evidence="5">Beta-galactosidase</fullName>
        <ecNumber evidence="5">3.2.1.23</ecNumber>
    </recommendedName>
</protein>
<dbReference type="Gene3D" id="2.60.120.260">
    <property type="entry name" value="Galactose-binding domain-like"/>
    <property type="match status" value="2"/>
</dbReference>
<dbReference type="InterPro" id="IPR017853">
    <property type="entry name" value="GH"/>
</dbReference>
<dbReference type="EMBL" id="FZOU01000001">
    <property type="protein sequence ID" value="SNS36160.1"/>
    <property type="molecule type" value="Genomic_DNA"/>
</dbReference>
<dbReference type="Pfam" id="PF21317">
    <property type="entry name" value="BetaGal_ABD_1"/>
    <property type="match status" value="1"/>
</dbReference>
<dbReference type="InterPro" id="IPR001944">
    <property type="entry name" value="Glycoside_Hdrlase_35"/>
</dbReference>
<evidence type="ECO:0000313" key="12">
    <source>
        <dbReference type="Proteomes" id="UP000198356"/>
    </source>
</evidence>
<feature type="signal peptide" evidence="7">
    <location>
        <begin position="1"/>
        <end position="28"/>
    </location>
</feature>
<evidence type="ECO:0000259" key="8">
    <source>
        <dbReference type="Pfam" id="PF01301"/>
    </source>
</evidence>
<accession>A0A239DUK4</accession>
<gene>
    <name evidence="11" type="ORF">SAMN05421770_101656</name>
</gene>
<evidence type="ECO:0000259" key="10">
    <source>
        <dbReference type="Pfam" id="PF21467"/>
    </source>
</evidence>